<evidence type="ECO:0000313" key="2">
    <source>
        <dbReference type="Proteomes" id="UP001253193"/>
    </source>
</evidence>
<proteinExistence type="predicted"/>
<gene>
    <name evidence="1" type="ORF">QX249_12200</name>
</gene>
<name>A0AAW8PZH3_VIBPH</name>
<accession>A0AAW8PZH3</accession>
<dbReference type="AlphaFoldDB" id="A0AAW8PZH3"/>
<dbReference type="EMBL" id="JAUHGG010000003">
    <property type="protein sequence ID" value="MDS1821424.1"/>
    <property type="molecule type" value="Genomic_DNA"/>
</dbReference>
<organism evidence="1 2">
    <name type="scientific">Vibrio parahaemolyticus</name>
    <dbReference type="NCBI Taxonomy" id="670"/>
    <lineage>
        <taxon>Bacteria</taxon>
        <taxon>Pseudomonadati</taxon>
        <taxon>Pseudomonadota</taxon>
        <taxon>Gammaproteobacteria</taxon>
        <taxon>Vibrionales</taxon>
        <taxon>Vibrionaceae</taxon>
        <taxon>Vibrio</taxon>
    </lineage>
</organism>
<dbReference type="Proteomes" id="UP001253193">
    <property type="component" value="Unassembled WGS sequence"/>
</dbReference>
<sequence length="146" mass="16947">MIIKYEDAVKAIEDGISDYTSQPEYNGYKLWENIVCGMRRTLSILEEVKTKSSYSVALSGLDRDDLKNIRKCIDKKINDIEQEEKVKLYRLSVDSLCSYYTNREAAKEGMLKEFEDFVDETFDELSVEIDTIYVPVSELSSYHVIK</sequence>
<evidence type="ECO:0000313" key="1">
    <source>
        <dbReference type="EMBL" id="MDS1821424.1"/>
    </source>
</evidence>
<dbReference type="RefSeq" id="WP_311020310.1">
    <property type="nucleotide sequence ID" value="NZ_JAUHGG010000003.1"/>
</dbReference>
<comment type="caution">
    <text evidence="1">The sequence shown here is derived from an EMBL/GenBank/DDBJ whole genome shotgun (WGS) entry which is preliminary data.</text>
</comment>
<reference evidence="1" key="1">
    <citation type="submission" date="2023-06" db="EMBL/GenBank/DDBJ databases">
        <title>Genomic Diversity of Vibrio spp. and Metagenomic Analysis of Pathogens in Florida Gulf Coastal Waters Following Hurricane Ian.</title>
        <authorList>
            <person name="Brumfield K.D."/>
        </authorList>
    </citation>
    <scope>NUCLEOTIDE SEQUENCE</scope>
    <source>
        <strain evidence="1">WBS2B-138</strain>
    </source>
</reference>
<protein>
    <submittedName>
        <fullName evidence="1">Uncharacterized protein</fullName>
    </submittedName>
</protein>